<keyword evidence="2" id="KW-1185">Reference proteome</keyword>
<evidence type="ECO:0000313" key="2">
    <source>
        <dbReference type="Proteomes" id="UP000448943"/>
    </source>
</evidence>
<evidence type="ECO:0000313" key="1">
    <source>
        <dbReference type="EMBL" id="NBI29215.1"/>
    </source>
</evidence>
<dbReference type="OrthoDB" id="2991654at2"/>
<organism evidence="1 2">
    <name type="scientific">Chengkuizengella marina</name>
    <dbReference type="NCBI Taxonomy" id="2507566"/>
    <lineage>
        <taxon>Bacteria</taxon>
        <taxon>Bacillati</taxon>
        <taxon>Bacillota</taxon>
        <taxon>Bacilli</taxon>
        <taxon>Bacillales</taxon>
        <taxon>Paenibacillaceae</taxon>
        <taxon>Chengkuizengella</taxon>
    </lineage>
</organism>
<dbReference type="EMBL" id="SIJB01000023">
    <property type="protein sequence ID" value="NBI29215.1"/>
    <property type="molecule type" value="Genomic_DNA"/>
</dbReference>
<dbReference type="AlphaFoldDB" id="A0A6N9Q328"/>
<name>A0A6N9Q328_9BACL</name>
<protein>
    <submittedName>
        <fullName evidence="1">Uncharacterized protein</fullName>
    </submittedName>
</protein>
<sequence length="62" mass="7189">MSKTLSPLDEVDMIAKLADLKQEHYKNTLLINSIMELLLEKNILSYDEVLLKMKQIDTDIPQ</sequence>
<dbReference type="Proteomes" id="UP000448943">
    <property type="component" value="Unassembled WGS sequence"/>
</dbReference>
<proteinExistence type="predicted"/>
<reference evidence="1 2" key="1">
    <citation type="submission" date="2019-01" db="EMBL/GenBank/DDBJ databases">
        <title>Chengkuizengella sp. nov., isolated from deep-sea sediment of East Pacific Ocean.</title>
        <authorList>
            <person name="Yang J."/>
            <person name="Lai Q."/>
            <person name="Shao Z."/>
        </authorList>
    </citation>
    <scope>NUCLEOTIDE SEQUENCE [LARGE SCALE GENOMIC DNA]</scope>
    <source>
        <strain evidence="1 2">YPA3-1-1</strain>
    </source>
</reference>
<comment type="caution">
    <text evidence="1">The sequence shown here is derived from an EMBL/GenBank/DDBJ whole genome shotgun (WGS) entry which is preliminary data.</text>
</comment>
<gene>
    <name evidence="1" type="ORF">ERL59_09610</name>
</gene>
<accession>A0A6N9Q328</accession>
<dbReference type="RefSeq" id="WP_160646020.1">
    <property type="nucleotide sequence ID" value="NZ_SIJB01000023.1"/>
</dbReference>